<name>A0A445GXU3_GLYSO</name>
<evidence type="ECO:0000259" key="1">
    <source>
        <dbReference type="SMART" id="SM00579"/>
    </source>
</evidence>
<dbReference type="Gramene" id="XM_028347117.1">
    <property type="protein sequence ID" value="XP_028202918.1"/>
    <property type="gene ID" value="LOC114387014"/>
</dbReference>
<dbReference type="InterPro" id="IPR032675">
    <property type="entry name" value="LRR_dom_sf"/>
</dbReference>
<organism evidence="3 4">
    <name type="scientific">Glycine soja</name>
    <name type="common">Wild soybean</name>
    <dbReference type="NCBI Taxonomy" id="3848"/>
    <lineage>
        <taxon>Eukaryota</taxon>
        <taxon>Viridiplantae</taxon>
        <taxon>Streptophyta</taxon>
        <taxon>Embryophyta</taxon>
        <taxon>Tracheophyta</taxon>
        <taxon>Spermatophyta</taxon>
        <taxon>Magnoliopsida</taxon>
        <taxon>eudicotyledons</taxon>
        <taxon>Gunneridae</taxon>
        <taxon>Pentapetalae</taxon>
        <taxon>rosids</taxon>
        <taxon>fabids</taxon>
        <taxon>Fabales</taxon>
        <taxon>Fabaceae</taxon>
        <taxon>Papilionoideae</taxon>
        <taxon>50 kb inversion clade</taxon>
        <taxon>NPAAA clade</taxon>
        <taxon>indigoferoid/millettioid clade</taxon>
        <taxon>Phaseoleae</taxon>
        <taxon>Glycine</taxon>
        <taxon>Glycine subgen. Soja</taxon>
    </lineage>
</organism>
<sequence length="464" mass="52877">MNSIIATQNNATAKRFPTEETVVDGEDIISKLHESILGHILSFLPTMESVHTSVLSKRWVDAWKSITGLQFNDTLLCFGKKMQKEQFVCFVNMVFLHLANSSIHNFSLCLTRYQYDSTLISAWISFIFKRGVHNLHIQYADNVHFPSHSLFSCNSLVQLVLQMKCTISVPIFSFLPNLQNLSISGIRLVSESSNYSEDLILNFPVLKVLEARGCEWLTKQNISIKAPQLERFSIAIWNSLSNESHKSAIKIFAPNLTDFSYEGDLEQHIILLNSASIRSASVVVVIDEDNKERMENLGFKVHNLLAQIREVERLKLLFYKVLMHVSDIFSHLPAFGRLASLQLNEVTGEALLNILHNSPFLNTLVLKNGVSELNKDVLTSASVPQCFQSSLRVFQFKEFNVHEHELLLLKFVMANAKVLEKMTIYTAFWLRYSDTDMEKVKEQILSFPKCSDFVMIQLSNVNSC</sequence>
<reference evidence="3 4" key="1">
    <citation type="submission" date="2018-09" db="EMBL/GenBank/DDBJ databases">
        <title>A high-quality reference genome of wild soybean provides a powerful tool to mine soybean genomes.</title>
        <authorList>
            <person name="Xie M."/>
            <person name="Chung C.Y.L."/>
            <person name="Li M.-W."/>
            <person name="Wong F.-L."/>
            <person name="Chan T.-F."/>
            <person name="Lam H.-M."/>
        </authorList>
    </citation>
    <scope>NUCLEOTIDE SEQUENCE [LARGE SCALE GENOMIC DNA]</scope>
    <source>
        <strain evidence="4">cv. W05</strain>
        <tissue evidence="3">Hypocotyl of etiolated seedlings</tissue>
    </source>
</reference>
<accession>A0A445GXU3</accession>
<dbReference type="InterPro" id="IPR006566">
    <property type="entry name" value="FBD"/>
</dbReference>
<evidence type="ECO:0000313" key="4">
    <source>
        <dbReference type="Proteomes" id="UP000289340"/>
    </source>
</evidence>
<dbReference type="Pfam" id="PF08387">
    <property type="entry name" value="FBD"/>
    <property type="match status" value="1"/>
</dbReference>
<dbReference type="Proteomes" id="UP000289340">
    <property type="component" value="Chromosome 15"/>
</dbReference>
<dbReference type="EMBL" id="QZWG01000015">
    <property type="protein sequence ID" value="RZB66061.1"/>
    <property type="molecule type" value="Genomic_DNA"/>
</dbReference>
<dbReference type="PANTHER" id="PTHR31900">
    <property type="entry name" value="F-BOX/RNI SUPERFAMILY PROTEIN-RELATED"/>
    <property type="match status" value="1"/>
</dbReference>
<comment type="caution">
    <text evidence="3">The sequence shown here is derived from an EMBL/GenBank/DDBJ whole genome shotgun (WGS) entry which is preliminary data.</text>
</comment>
<dbReference type="AlphaFoldDB" id="A0A445GXU3"/>
<keyword evidence="4" id="KW-1185">Reference proteome</keyword>
<dbReference type="SUPFAM" id="SSF81383">
    <property type="entry name" value="F-box domain"/>
    <property type="match status" value="1"/>
</dbReference>
<dbReference type="Gene3D" id="3.80.10.10">
    <property type="entry name" value="Ribonuclease Inhibitor"/>
    <property type="match status" value="1"/>
</dbReference>
<evidence type="ECO:0000313" key="3">
    <source>
        <dbReference type="EMBL" id="RZB66062.1"/>
    </source>
</evidence>
<proteinExistence type="predicted"/>
<protein>
    <submittedName>
        <fullName evidence="2">F-box/FBD/LRR-repeat protein isoform A</fullName>
    </submittedName>
    <submittedName>
        <fullName evidence="3">F-box/FBD/LRR-repeat protein isoform B</fullName>
    </submittedName>
</protein>
<dbReference type="Gramene" id="XM_028347118.1">
    <property type="protein sequence ID" value="XP_028202919.1"/>
    <property type="gene ID" value="LOC114387014"/>
</dbReference>
<dbReference type="InterPro" id="IPR036047">
    <property type="entry name" value="F-box-like_dom_sf"/>
</dbReference>
<gene>
    <name evidence="3" type="ORF">D0Y65_041930</name>
</gene>
<dbReference type="InterPro" id="IPR001810">
    <property type="entry name" value="F-box_dom"/>
</dbReference>
<dbReference type="EMBL" id="QZWG01000015">
    <property type="protein sequence ID" value="RZB66062.1"/>
    <property type="molecule type" value="Genomic_DNA"/>
</dbReference>
<dbReference type="PANTHER" id="PTHR31900:SF32">
    <property type="entry name" value="F-BOX_RNI_FBD-LIKE DOMAIN PROTEIN"/>
    <property type="match status" value="1"/>
</dbReference>
<dbReference type="CDD" id="cd22160">
    <property type="entry name" value="F-box_AtFBL13-like"/>
    <property type="match status" value="1"/>
</dbReference>
<dbReference type="Pfam" id="PF00646">
    <property type="entry name" value="F-box"/>
    <property type="match status" value="1"/>
</dbReference>
<dbReference type="InterPro" id="IPR053781">
    <property type="entry name" value="F-box_AtFBL13-like"/>
</dbReference>
<dbReference type="SMART" id="SM00579">
    <property type="entry name" value="FBD"/>
    <property type="match status" value="1"/>
</dbReference>
<dbReference type="InterPro" id="IPR050232">
    <property type="entry name" value="FBL13/AtMIF1-like"/>
</dbReference>
<feature type="domain" description="FBD" evidence="1">
    <location>
        <begin position="385"/>
        <end position="459"/>
    </location>
</feature>
<evidence type="ECO:0000313" key="2">
    <source>
        <dbReference type="EMBL" id="RZB66061.1"/>
    </source>
</evidence>